<dbReference type="InterPro" id="IPR042089">
    <property type="entry name" value="Peptidase_M13_dom_2"/>
</dbReference>
<dbReference type="Pfam" id="PF01431">
    <property type="entry name" value="Peptidase_M13"/>
    <property type="match status" value="1"/>
</dbReference>
<dbReference type="SUPFAM" id="SSF55486">
    <property type="entry name" value="Metalloproteases ('zincins'), catalytic domain"/>
    <property type="match status" value="1"/>
</dbReference>
<evidence type="ECO:0000256" key="6">
    <source>
        <dbReference type="ARBA" id="ARBA00023049"/>
    </source>
</evidence>
<evidence type="ECO:0000256" key="1">
    <source>
        <dbReference type="ARBA" id="ARBA00001947"/>
    </source>
</evidence>
<dbReference type="EMBL" id="DS469585">
    <property type="protein sequence ID" value="EDO40869.1"/>
    <property type="molecule type" value="Genomic_DNA"/>
</dbReference>
<dbReference type="Gene3D" id="3.40.390.10">
    <property type="entry name" value="Collagenase (Catalytic Domain)"/>
    <property type="match status" value="1"/>
</dbReference>
<sequence>ESDICLTIDCIDTASELMSSVDPTVDPCENFYEYACGKWPAKNPIPIDETYWNQLKVLRDRNEKIIRKLITFKETRAIFSKIDALRKVFTFYDSCMDEEQIEKLKGQPLLDLLEKLGSCPGVRPDWNGSAWTVTDTLIKMHELTQTSAFFSFVFVPSDQANGTISETWKANHLLFRSNTLNYLLLQLPFFFFQIKKGYKKYMKDVLVLLGNNESRAEEVSESIFRVEFALAQVKISQTARNESSTERQLVSLKDLTHGNTSEINWLRFFTSVFKASTITPTMDFKVRVGFRKYFEDLPEYIRNTPKSDLANYMMWQIMRGHLILLSNPFIEAREGFNRLFGSTTKTLRWEKCVMETKIFLNYATSRLFVEAAFKNGSKTEAFEMVQDIKKVFIEDFETVDWMDEETKAAAKRKATALTENIAYPDWILDDEKLTGYYQQMSIGNESYFNNVISVGCFSNEQRVQDYNQPLDKNVWYMSPMAVNAQYLSLQNSMALPAGILQPPFFKKNYPMSVNFGGIGTIIGHEMTHGFDDSGRMYNQDGNKVKWWTNSSIEAFSKRAKCFEDVYSNYTYRGIKVSTIINGARVLSEAIADNAGTKLAYLAYKVWVDDHHEEKLLPGIKLKHDQIFFLSYAHIFCGSYSKNAAEDIVRMSVHPLHPIRINGVVSNSEEFAKAFSCPRGSPMNPEHKCEMW</sequence>
<dbReference type="eggNOG" id="KOG3624">
    <property type="taxonomic scope" value="Eukaryota"/>
</dbReference>
<evidence type="ECO:0000259" key="8">
    <source>
        <dbReference type="Pfam" id="PF05649"/>
    </source>
</evidence>
<dbReference type="InterPro" id="IPR018497">
    <property type="entry name" value="Peptidase_M13_C"/>
</dbReference>
<dbReference type="GO" id="GO:0004222">
    <property type="term" value="F:metalloendopeptidase activity"/>
    <property type="evidence" value="ECO:0000318"/>
    <property type="project" value="GO_Central"/>
</dbReference>
<dbReference type="CDD" id="cd08662">
    <property type="entry name" value="M13"/>
    <property type="match status" value="1"/>
</dbReference>
<dbReference type="InterPro" id="IPR024079">
    <property type="entry name" value="MetalloPept_cat_dom_sf"/>
</dbReference>
<dbReference type="Gene3D" id="1.10.1380.10">
    <property type="entry name" value="Neutral endopeptidase , domain2"/>
    <property type="match status" value="1"/>
</dbReference>
<dbReference type="PhylomeDB" id="A7S632"/>
<dbReference type="InterPro" id="IPR008753">
    <property type="entry name" value="Peptidase_M13_N"/>
</dbReference>
<dbReference type="GO" id="GO:0046872">
    <property type="term" value="F:metal ion binding"/>
    <property type="evidence" value="ECO:0007669"/>
    <property type="project" value="UniProtKB-KW"/>
</dbReference>
<keyword evidence="3" id="KW-0479">Metal-binding</keyword>
<dbReference type="InterPro" id="IPR000718">
    <property type="entry name" value="Peptidase_M13"/>
</dbReference>
<gene>
    <name evidence="9" type="ORF">NEMVEDRAFT_v1g105766</name>
</gene>
<reference evidence="9 10" key="1">
    <citation type="journal article" date="2007" name="Science">
        <title>Sea anemone genome reveals ancestral eumetazoan gene repertoire and genomic organization.</title>
        <authorList>
            <person name="Putnam N.H."/>
            <person name="Srivastava M."/>
            <person name="Hellsten U."/>
            <person name="Dirks B."/>
            <person name="Chapman J."/>
            <person name="Salamov A."/>
            <person name="Terry A."/>
            <person name="Shapiro H."/>
            <person name="Lindquist E."/>
            <person name="Kapitonov V.V."/>
            <person name="Jurka J."/>
            <person name="Genikhovich G."/>
            <person name="Grigoriev I.V."/>
            <person name="Lucas S.M."/>
            <person name="Steele R.E."/>
            <person name="Finnerty J.R."/>
            <person name="Technau U."/>
            <person name="Martindale M.Q."/>
            <person name="Rokhsar D.S."/>
        </authorList>
    </citation>
    <scope>NUCLEOTIDE SEQUENCE [LARGE SCALE GENOMIC DNA]</scope>
    <source>
        <strain evidence="10">CH2 X CH6</strain>
    </source>
</reference>
<dbReference type="GO" id="GO:0016485">
    <property type="term" value="P:protein processing"/>
    <property type="evidence" value="ECO:0000318"/>
    <property type="project" value="GO_Central"/>
</dbReference>
<name>A7S632_NEMVE</name>
<feature type="domain" description="Peptidase M13 C-terminal" evidence="7">
    <location>
        <begin position="483"/>
        <end position="689"/>
    </location>
</feature>
<evidence type="ECO:0000256" key="4">
    <source>
        <dbReference type="ARBA" id="ARBA00022801"/>
    </source>
</evidence>
<keyword evidence="6" id="KW-0482">Metalloprotease</keyword>
<evidence type="ECO:0000256" key="5">
    <source>
        <dbReference type="ARBA" id="ARBA00022833"/>
    </source>
</evidence>
<dbReference type="PANTHER" id="PTHR11733">
    <property type="entry name" value="ZINC METALLOPROTEASE FAMILY M13 NEPRILYSIN-RELATED"/>
    <property type="match status" value="1"/>
</dbReference>
<comment type="cofactor">
    <cofactor evidence="1">
        <name>Zn(2+)</name>
        <dbReference type="ChEBI" id="CHEBI:29105"/>
    </cofactor>
</comment>
<dbReference type="AlphaFoldDB" id="A7S632"/>
<keyword evidence="4" id="KW-0378">Hydrolase</keyword>
<proteinExistence type="predicted"/>
<feature type="domain" description="Peptidase M13 N-terminal" evidence="8">
    <location>
        <begin position="27"/>
        <end position="424"/>
    </location>
</feature>
<keyword evidence="10" id="KW-1185">Reference proteome</keyword>
<dbReference type="InParanoid" id="A7S632"/>
<organism evidence="9 10">
    <name type="scientific">Nematostella vectensis</name>
    <name type="common">Starlet sea anemone</name>
    <dbReference type="NCBI Taxonomy" id="45351"/>
    <lineage>
        <taxon>Eukaryota</taxon>
        <taxon>Metazoa</taxon>
        <taxon>Cnidaria</taxon>
        <taxon>Anthozoa</taxon>
        <taxon>Hexacorallia</taxon>
        <taxon>Actiniaria</taxon>
        <taxon>Edwardsiidae</taxon>
        <taxon>Nematostella</taxon>
    </lineage>
</organism>
<dbReference type="Proteomes" id="UP000001593">
    <property type="component" value="Unassembled WGS sequence"/>
</dbReference>
<dbReference type="OMA" id="ANGMAWC"/>
<dbReference type="PANTHER" id="PTHR11733:SF240">
    <property type="entry name" value="GH14155P-RELATED"/>
    <property type="match status" value="1"/>
</dbReference>
<dbReference type="GO" id="GO:0005886">
    <property type="term" value="C:plasma membrane"/>
    <property type="evidence" value="ECO:0000318"/>
    <property type="project" value="GO_Central"/>
</dbReference>
<keyword evidence="5" id="KW-0862">Zinc</keyword>
<feature type="non-terminal residue" evidence="9">
    <location>
        <position position="1"/>
    </location>
</feature>
<evidence type="ECO:0000256" key="2">
    <source>
        <dbReference type="ARBA" id="ARBA00022670"/>
    </source>
</evidence>
<evidence type="ECO:0000256" key="3">
    <source>
        <dbReference type="ARBA" id="ARBA00022723"/>
    </source>
</evidence>
<dbReference type="Pfam" id="PF05649">
    <property type="entry name" value="Peptidase_M13_N"/>
    <property type="match status" value="1"/>
</dbReference>
<keyword evidence="2" id="KW-0645">Protease</keyword>
<evidence type="ECO:0000313" key="10">
    <source>
        <dbReference type="Proteomes" id="UP000001593"/>
    </source>
</evidence>
<evidence type="ECO:0000313" key="9">
    <source>
        <dbReference type="EMBL" id="EDO40869.1"/>
    </source>
</evidence>
<protein>
    <recommendedName>
        <fullName evidence="11">Endothelin-converting enzyme 1</fullName>
    </recommendedName>
</protein>
<dbReference type="PRINTS" id="PR00786">
    <property type="entry name" value="NEPRILYSIN"/>
</dbReference>
<dbReference type="PROSITE" id="PS51885">
    <property type="entry name" value="NEPRILYSIN"/>
    <property type="match status" value="1"/>
</dbReference>
<evidence type="ECO:0000259" key="7">
    <source>
        <dbReference type="Pfam" id="PF01431"/>
    </source>
</evidence>
<dbReference type="HOGENOM" id="CLU_006187_8_0_1"/>
<accession>A7S632</accession>
<evidence type="ECO:0008006" key="11">
    <source>
        <dbReference type="Google" id="ProtNLM"/>
    </source>
</evidence>